<dbReference type="Proteomes" id="UP000599391">
    <property type="component" value="Unassembled WGS sequence"/>
</dbReference>
<dbReference type="RefSeq" id="WP_214440693.1">
    <property type="nucleotide sequence ID" value="NZ_JAECZB010000073.1"/>
</dbReference>
<dbReference type="EMBL" id="JAECZB010000073">
    <property type="protein sequence ID" value="MBH8554452.1"/>
    <property type="molecule type" value="Genomic_DNA"/>
</dbReference>
<dbReference type="Pfam" id="PF02426">
    <property type="entry name" value="MIase"/>
    <property type="match status" value="1"/>
</dbReference>
<evidence type="ECO:0000259" key="1">
    <source>
        <dbReference type="Pfam" id="PF02426"/>
    </source>
</evidence>
<name>A0A8J7L6T4_9CYAN</name>
<dbReference type="AlphaFoldDB" id="A0A8J7L6T4"/>
<gene>
    <name evidence="2" type="ORF">I8751_19185</name>
</gene>
<dbReference type="InterPro" id="IPR026029">
    <property type="entry name" value="MLI_dom"/>
</dbReference>
<dbReference type="InterPro" id="IPR011008">
    <property type="entry name" value="Dimeric_a/b-barrel"/>
</dbReference>
<evidence type="ECO:0000313" key="3">
    <source>
        <dbReference type="Proteomes" id="UP000599391"/>
    </source>
</evidence>
<keyword evidence="3" id="KW-1185">Reference proteome</keyword>
<evidence type="ECO:0000313" key="2">
    <source>
        <dbReference type="EMBL" id="MBH8554452.1"/>
    </source>
</evidence>
<sequence length="112" mass="12792">MLYHLDFQVEYSADMSQQDLLTIWKEEADAALAAKQEGIIVDLWKCVGMRRVIVIVDVPSPDMLDQILLDLPIMKKMGQHVHVEVVSLRRYEDFAIDVSDRLDSTKTTTPST</sequence>
<proteinExistence type="predicted"/>
<feature type="domain" description="Muconolactone isomerase" evidence="1">
    <location>
        <begin position="1"/>
        <end position="91"/>
    </location>
</feature>
<reference evidence="2 3" key="1">
    <citation type="journal article" date="2021" name="Int. J. Syst. Evol. Microbiol.">
        <title>Amazonocrinis nigriterrae gen. nov., sp. nov., Atlanticothrix silvestris gen. nov., sp. nov. and Dendronalium phyllosphericum gen. nov., sp. nov., nostocacean cyanobacteria from Brazilian environments.</title>
        <authorList>
            <person name="Alvarenga D.O."/>
            <person name="Andreote A.P.D."/>
            <person name="Branco L.H.Z."/>
            <person name="Delbaje E."/>
            <person name="Cruz R.B."/>
            <person name="Varani A.M."/>
            <person name="Fiore M.F."/>
        </authorList>
    </citation>
    <scope>NUCLEOTIDE SEQUENCE [LARGE SCALE GENOMIC DNA]</scope>
    <source>
        <strain evidence="2 3">CENA357</strain>
    </source>
</reference>
<organism evidence="2 3">
    <name type="scientific">Atlanticothrix silvestris CENA357</name>
    <dbReference type="NCBI Taxonomy" id="1725252"/>
    <lineage>
        <taxon>Bacteria</taxon>
        <taxon>Bacillati</taxon>
        <taxon>Cyanobacteriota</taxon>
        <taxon>Cyanophyceae</taxon>
        <taxon>Nostocales</taxon>
        <taxon>Nodulariaceae</taxon>
        <taxon>Atlanticothrix</taxon>
        <taxon>Atlanticothrix silvestris</taxon>
    </lineage>
</organism>
<dbReference type="Gene3D" id="3.30.70.1060">
    <property type="entry name" value="Dimeric alpha+beta barrel"/>
    <property type="match status" value="1"/>
</dbReference>
<dbReference type="SUPFAM" id="SSF54909">
    <property type="entry name" value="Dimeric alpha+beta barrel"/>
    <property type="match status" value="1"/>
</dbReference>
<accession>A0A8J7L6T4</accession>
<protein>
    <submittedName>
        <fullName evidence="2">Muconolactone Delta-isomerase family protein</fullName>
    </submittedName>
</protein>
<comment type="caution">
    <text evidence="2">The sequence shown here is derived from an EMBL/GenBank/DDBJ whole genome shotgun (WGS) entry which is preliminary data.</text>
</comment>